<comment type="caution">
    <text evidence="10">The sequence shown here is derived from an EMBL/GenBank/DDBJ whole genome shotgun (WGS) entry which is preliminary data.</text>
</comment>
<keyword evidence="10" id="KW-0808">Transferase</keyword>
<keyword evidence="4 8" id="KW-0116">cAMP-binding</keyword>
<evidence type="ECO:0000256" key="1">
    <source>
        <dbReference type="ARBA" id="ARBA00005753"/>
    </source>
</evidence>
<organism evidence="10 11">
    <name type="scientific">Intoshia linei</name>
    <dbReference type="NCBI Taxonomy" id="1819745"/>
    <lineage>
        <taxon>Eukaryota</taxon>
        <taxon>Metazoa</taxon>
        <taxon>Spiralia</taxon>
        <taxon>Lophotrochozoa</taxon>
        <taxon>Mesozoa</taxon>
        <taxon>Orthonectida</taxon>
        <taxon>Rhopaluridae</taxon>
        <taxon>Intoshia</taxon>
    </lineage>
</organism>
<dbReference type="AlphaFoldDB" id="A0A177B4F6"/>
<dbReference type="FunFam" id="2.60.120.10:FF:000039">
    <property type="entry name" value="cAMP-dependent protein kinase regulatory subunit"/>
    <property type="match status" value="1"/>
</dbReference>
<keyword evidence="6 8" id="KW-0547">Nucleotide-binding</keyword>
<feature type="binding site" evidence="8">
    <location>
        <position position="315"/>
    </location>
    <ligand>
        <name>3',5'-cyclic AMP</name>
        <dbReference type="ChEBI" id="CHEBI:58165"/>
        <label>2</label>
    </ligand>
</feature>
<dbReference type="GO" id="GO:0016301">
    <property type="term" value="F:kinase activity"/>
    <property type="evidence" value="ECO:0007669"/>
    <property type="project" value="UniProtKB-KW"/>
</dbReference>
<dbReference type="GO" id="GO:0034236">
    <property type="term" value="F:protein kinase A catalytic subunit binding"/>
    <property type="evidence" value="ECO:0007669"/>
    <property type="project" value="TreeGrafter"/>
</dbReference>
<keyword evidence="10" id="KW-0418">Kinase</keyword>
<evidence type="ECO:0000256" key="4">
    <source>
        <dbReference type="ARBA" id="ARBA00022566"/>
    </source>
</evidence>
<proteinExistence type="inferred from homology"/>
<dbReference type="OrthoDB" id="417078at2759"/>
<dbReference type="GO" id="GO:0030552">
    <property type="term" value="F:cAMP binding"/>
    <property type="evidence" value="ECO:0007669"/>
    <property type="project" value="UniProtKB-KW"/>
</dbReference>
<dbReference type="GO" id="GO:0033554">
    <property type="term" value="P:cellular response to stress"/>
    <property type="evidence" value="ECO:0007669"/>
    <property type="project" value="UniProtKB-ARBA"/>
</dbReference>
<keyword evidence="11" id="KW-1185">Reference proteome</keyword>
<dbReference type="Gene3D" id="2.60.120.10">
    <property type="entry name" value="Jelly Rolls"/>
    <property type="match status" value="2"/>
</dbReference>
<evidence type="ECO:0000259" key="9">
    <source>
        <dbReference type="PROSITE" id="PS50042"/>
    </source>
</evidence>
<dbReference type="EMBL" id="LWCA01000441">
    <property type="protein sequence ID" value="OAF68471.1"/>
    <property type="molecule type" value="Genomic_DNA"/>
</dbReference>
<dbReference type="SUPFAM" id="SSF51206">
    <property type="entry name" value="cAMP-binding domain-like"/>
    <property type="match status" value="2"/>
</dbReference>
<dbReference type="InterPro" id="IPR000595">
    <property type="entry name" value="cNMP-bd_dom"/>
</dbReference>
<evidence type="ECO:0000256" key="8">
    <source>
        <dbReference type="PIRSR" id="PIRSR000548-1"/>
    </source>
</evidence>
<feature type="domain" description="Cyclic nucleotide-binding" evidence="9">
    <location>
        <begin position="115"/>
        <end position="234"/>
    </location>
</feature>
<evidence type="ECO:0000313" key="11">
    <source>
        <dbReference type="Proteomes" id="UP000078046"/>
    </source>
</evidence>
<name>A0A177B4F6_9BILA</name>
<dbReference type="PIRSF" id="PIRSF000548">
    <property type="entry name" value="PK_regulatory"/>
    <property type="match status" value="1"/>
</dbReference>
<dbReference type="GO" id="GO:0004862">
    <property type="term" value="F:cAMP-dependent protein kinase inhibitor activity"/>
    <property type="evidence" value="ECO:0007669"/>
    <property type="project" value="TreeGrafter"/>
</dbReference>
<evidence type="ECO:0000256" key="6">
    <source>
        <dbReference type="ARBA" id="ARBA00022741"/>
    </source>
</evidence>
<keyword evidence="5" id="KW-0677">Repeat</keyword>
<dbReference type="PANTHER" id="PTHR11635:SF152">
    <property type="entry name" value="CAMP-DEPENDENT PROTEIN KINASE TYPE I REGULATORY SUBUNIT-RELATED"/>
    <property type="match status" value="1"/>
</dbReference>
<evidence type="ECO:0000256" key="7">
    <source>
        <dbReference type="ARBA" id="ARBA00023149"/>
    </source>
</evidence>
<dbReference type="InterPro" id="IPR050503">
    <property type="entry name" value="cAMP-dep_PK_reg_su-like"/>
</dbReference>
<dbReference type="InterPro" id="IPR018488">
    <property type="entry name" value="cNMP-bd_CS"/>
</dbReference>
<evidence type="ECO:0000256" key="3">
    <source>
        <dbReference type="ARBA" id="ARBA00022553"/>
    </source>
</evidence>
<feature type="domain" description="Cyclic nucleotide-binding" evidence="9">
    <location>
        <begin position="237"/>
        <end position="356"/>
    </location>
</feature>
<dbReference type="InterPro" id="IPR018490">
    <property type="entry name" value="cNMP-bd_dom_sf"/>
</dbReference>
<dbReference type="CDD" id="cd00038">
    <property type="entry name" value="CAP_ED"/>
    <property type="match status" value="2"/>
</dbReference>
<keyword evidence="3" id="KW-0597">Phosphoprotein</keyword>
<feature type="binding site" evidence="8">
    <location>
        <position position="184"/>
    </location>
    <ligand>
        <name>3',5'-cyclic AMP</name>
        <dbReference type="ChEBI" id="CHEBI:58165"/>
        <label>1</label>
    </ligand>
</feature>
<dbReference type="PROSITE" id="PS00889">
    <property type="entry name" value="CNMP_BINDING_2"/>
    <property type="match status" value="2"/>
</dbReference>
<dbReference type="SMART" id="SM00100">
    <property type="entry name" value="cNMP"/>
    <property type="match status" value="2"/>
</dbReference>
<gene>
    <name evidence="10" type="ORF">A3Q56_03815</name>
</gene>
<dbReference type="PROSITE" id="PS50042">
    <property type="entry name" value="CNMP_BINDING_3"/>
    <property type="match status" value="2"/>
</dbReference>
<dbReference type="PANTHER" id="PTHR11635">
    <property type="entry name" value="CAMP-DEPENDENT PROTEIN KINASE REGULATORY CHAIN"/>
    <property type="match status" value="1"/>
</dbReference>
<feature type="binding site" evidence="8">
    <location>
        <position position="193"/>
    </location>
    <ligand>
        <name>3',5'-cyclic AMP</name>
        <dbReference type="ChEBI" id="CHEBI:58165"/>
        <label>1</label>
    </ligand>
</feature>
<sequence length="370" mass="42295">MRTTPFIHLHYNYKATVAIKNIWSKCNADCTYIDFATNIYSTILFNNSKNKRKEKKIVYTQEMVNQAYLKNRRGSISAEGIDPESFANNDFVPVYHEKNDYQRQQILDTIRNILLFKCLNTDEKKTIVSAMFEKKVNAGDTVIEQGEAGDNFYVIYSGRYEVLKSENNDKIVVGSYDSKGSFGELALMYNKPRAATIVAKTNGVLFALDRITFRTIVLKSCWERSKNYQKLLSKVTFLKQLNEIELMQISDALRSVEFKQGNEIIKQGENGTSMFFVESGQVEIYRLCDEKELPLTVCEKNDYFGELALLTSQARAASARAKTDVVLAILDIKAFERLMGPCKDLMKERISNYENVIRAATGNNNFILSK</sequence>
<dbReference type="Pfam" id="PF00027">
    <property type="entry name" value="cNMP_binding"/>
    <property type="match status" value="2"/>
</dbReference>
<evidence type="ECO:0000256" key="5">
    <source>
        <dbReference type="ARBA" id="ARBA00022737"/>
    </source>
</evidence>
<comment type="similarity">
    <text evidence="1">Belongs to the cAMP-dependent kinase regulatory chain family.</text>
</comment>
<keyword evidence="7 8" id="KW-0114">cAMP</keyword>
<protein>
    <recommendedName>
        <fullName evidence="2">cAMP-dependent protein kinase regulatory subunit</fullName>
    </recommendedName>
</protein>
<dbReference type="GO" id="GO:0005952">
    <property type="term" value="C:cAMP-dependent protein kinase complex"/>
    <property type="evidence" value="ECO:0007669"/>
    <property type="project" value="InterPro"/>
</dbReference>
<dbReference type="GO" id="GO:0005829">
    <property type="term" value="C:cytosol"/>
    <property type="evidence" value="ECO:0007669"/>
    <property type="project" value="TreeGrafter"/>
</dbReference>
<dbReference type="InterPro" id="IPR014710">
    <property type="entry name" value="RmlC-like_jellyroll"/>
</dbReference>
<evidence type="ECO:0000256" key="2">
    <source>
        <dbReference type="ARBA" id="ARBA00020355"/>
    </source>
</evidence>
<evidence type="ECO:0000313" key="10">
    <source>
        <dbReference type="EMBL" id="OAF68471.1"/>
    </source>
</evidence>
<dbReference type="PRINTS" id="PR00103">
    <property type="entry name" value="CAMPKINASE"/>
</dbReference>
<dbReference type="Proteomes" id="UP000078046">
    <property type="component" value="Unassembled WGS sequence"/>
</dbReference>
<feature type="binding site" evidence="8">
    <location>
        <position position="306"/>
    </location>
    <ligand>
        <name>3',5'-cyclic AMP</name>
        <dbReference type="ChEBI" id="CHEBI:58165"/>
        <label>2</label>
    </ligand>
</feature>
<accession>A0A177B4F6</accession>
<dbReference type="InterPro" id="IPR012198">
    <property type="entry name" value="cAMP_dep_PK_reg_su"/>
</dbReference>
<reference evidence="10 11" key="1">
    <citation type="submission" date="2016-04" db="EMBL/GenBank/DDBJ databases">
        <title>The genome of Intoshia linei affirms orthonectids as highly simplified spiralians.</title>
        <authorList>
            <person name="Mikhailov K.V."/>
            <person name="Slusarev G.S."/>
            <person name="Nikitin M.A."/>
            <person name="Logacheva M.D."/>
            <person name="Penin A."/>
            <person name="Aleoshin V."/>
            <person name="Panchin Y.V."/>
        </authorList>
    </citation>
    <scope>NUCLEOTIDE SEQUENCE [LARGE SCALE GENOMIC DNA]</scope>
    <source>
        <strain evidence="10">Intl2013</strain>
        <tissue evidence="10">Whole animal</tissue>
    </source>
</reference>
<dbReference type="PROSITE" id="PS00888">
    <property type="entry name" value="CNMP_BINDING_1"/>
    <property type="match status" value="2"/>
</dbReference>